<dbReference type="PANTHER" id="PTHR47843">
    <property type="entry name" value="BTB DOMAIN-CONTAINING PROTEIN-RELATED"/>
    <property type="match status" value="1"/>
</dbReference>
<gene>
    <name evidence="3" type="ORF">AC578_3768</name>
</gene>
<protein>
    <recommendedName>
        <fullName evidence="2">BTB domain-containing protein</fullName>
    </recommendedName>
</protein>
<reference evidence="3 4" key="1">
    <citation type="submission" date="2015-07" db="EMBL/GenBank/DDBJ databases">
        <title>Comparative genomics of the Sigatoka disease complex on banana suggests a link between parallel evolutionary changes in Pseudocercospora fijiensis and Pseudocercospora eumusae and increased virulence on the banana host.</title>
        <authorList>
            <person name="Chang T.-C."/>
            <person name="Salvucci A."/>
            <person name="Crous P.W."/>
            <person name="Stergiopoulos I."/>
        </authorList>
    </citation>
    <scope>NUCLEOTIDE SEQUENCE [LARGE SCALE GENOMIC DNA]</scope>
    <source>
        <strain evidence="3 4">CBS 114824</strain>
    </source>
</reference>
<dbReference type="STRING" id="321146.A0A139HAN3"/>
<evidence type="ECO:0000313" key="4">
    <source>
        <dbReference type="Proteomes" id="UP000070133"/>
    </source>
</evidence>
<dbReference type="AlphaFoldDB" id="A0A139HAN3"/>
<comment type="caution">
    <text evidence="3">The sequence shown here is derived from an EMBL/GenBank/DDBJ whole genome shotgun (WGS) entry which is preliminary data.</text>
</comment>
<dbReference type="Proteomes" id="UP000070133">
    <property type="component" value="Unassembled WGS sequence"/>
</dbReference>
<accession>A0A139HAN3</accession>
<dbReference type="EMBL" id="LFZN01000091">
    <property type="protein sequence ID" value="KXS99496.1"/>
    <property type="molecule type" value="Genomic_DNA"/>
</dbReference>
<dbReference type="Pfam" id="PF00651">
    <property type="entry name" value="BTB"/>
    <property type="match status" value="1"/>
</dbReference>
<feature type="region of interest" description="Disordered" evidence="1">
    <location>
        <begin position="140"/>
        <end position="188"/>
    </location>
</feature>
<dbReference type="PANTHER" id="PTHR47843:SF5">
    <property type="entry name" value="BTB_POZ DOMAIN PROTEIN"/>
    <property type="match status" value="1"/>
</dbReference>
<dbReference type="SUPFAM" id="SSF54695">
    <property type="entry name" value="POZ domain"/>
    <property type="match status" value="1"/>
</dbReference>
<dbReference type="OrthoDB" id="6359816at2759"/>
<evidence type="ECO:0000313" key="3">
    <source>
        <dbReference type="EMBL" id="KXS99496.1"/>
    </source>
</evidence>
<dbReference type="InterPro" id="IPR000210">
    <property type="entry name" value="BTB/POZ_dom"/>
</dbReference>
<proteinExistence type="predicted"/>
<feature type="domain" description="BTB" evidence="2">
    <location>
        <begin position="33"/>
        <end position="92"/>
    </location>
</feature>
<sequence>MALLSPTSPGPDSNAQNELMSALAALHVGGRFSDLTITCNTKQWAVHRAIVCSRSAFFDGACSHQFKESSTGVIDLSEDDEEAVDQMIHYFYYLDYLNDQPEQQPSAMFRHRAYSDQRRRAQKKLDFSQIEDPLMAQANSYAVPDPLTPPASAHGDSRSSFDFDKPRSPGRMRAGTPPAEIEEMSSEEEYEDGYESTEDESHLILHAQVYALAEKYDIPSLKYLSKRKFEMAAACYYDAPELADAIEYVYTSTIDQDRGLRDVILQLFRSHPQLANTQDIFSVIKDTPSLALDLWKVERGLL</sequence>
<feature type="compositionally biased region" description="Basic and acidic residues" evidence="1">
    <location>
        <begin position="155"/>
        <end position="167"/>
    </location>
</feature>
<dbReference type="InterPro" id="IPR011333">
    <property type="entry name" value="SKP1/BTB/POZ_sf"/>
</dbReference>
<organism evidence="3 4">
    <name type="scientific">Pseudocercospora eumusae</name>
    <dbReference type="NCBI Taxonomy" id="321146"/>
    <lineage>
        <taxon>Eukaryota</taxon>
        <taxon>Fungi</taxon>
        <taxon>Dikarya</taxon>
        <taxon>Ascomycota</taxon>
        <taxon>Pezizomycotina</taxon>
        <taxon>Dothideomycetes</taxon>
        <taxon>Dothideomycetidae</taxon>
        <taxon>Mycosphaerellales</taxon>
        <taxon>Mycosphaerellaceae</taxon>
        <taxon>Pseudocercospora</taxon>
    </lineage>
</organism>
<dbReference type="CDD" id="cd18186">
    <property type="entry name" value="BTB_POZ_ZBTB_KLHL-like"/>
    <property type="match status" value="1"/>
</dbReference>
<keyword evidence="4" id="KW-1185">Reference proteome</keyword>
<name>A0A139HAN3_9PEZI</name>
<evidence type="ECO:0000259" key="2">
    <source>
        <dbReference type="PROSITE" id="PS50097"/>
    </source>
</evidence>
<dbReference type="Gene3D" id="3.30.710.10">
    <property type="entry name" value="Potassium Channel Kv1.1, Chain A"/>
    <property type="match status" value="1"/>
</dbReference>
<dbReference type="EMBL" id="LFZN01000091">
    <property type="protein sequence ID" value="KXS99495.1"/>
    <property type="molecule type" value="Genomic_DNA"/>
</dbReference>
<dbReference type="PROSITE" id="PS50097">
    <property type="entry name" value="BTB"/>
    <property type="match status" value="1"/>
</dbReference>
<evidence type="ECO:0000256" key="1">
    <source>
        <dbReference type="SAM" id="MobiDB-lite"/>
    </source>
</evidence>